<organism evidence="1">
    <name type="scientific">Hexamita inflata</name>
    <dbReference type="NCBI Taxonomy" id="28002"/>
    <lineage>
        <taxon>Eukaryota</taxon>
        <taxon>Metamonada</taxon>
        <taxon>Diplomonadida</taxon>
        <taxon>Hexamitidae</taxon>
        <taxon>Hexamitinae</taxon>
        <taxon>Hexamita</taxon>
    </lineage>
</organism>
<evidence type="ECO:0000313" key="1">
    <source>
        <dbReference type="EMBL" id="CAI9952056.1"/>
    </source>
</evidence>
<accession>A0AA86Q7C8</accession>
<sequence>MLQLNSAIIIQLAVKQLNVQNRVVNQRRNQINVIRLVQKTQILGKQIRGWSQIKTQINLLQYVKNMITQQRRVILRQILQKYRQQIPLSLHWINKLDILPQISQKLNEPRLITLTLPRYYLVKLILNLSLTSSADNILYSAKDS</sequence>
<proteinExistence type="predicted"/>
<keyword evidence="3" id="KW-1185">Reference proteome</keyword>
<dbReference type="AlphaFoldDB" id="A0AA86Q7C8"/>
<name>A0AA86Q7C8_9EUKA</name>
<comment type="caution">
    <text evidence="1">The sequence shown here is derived from an EMBL/GenBank/DDBJ whole genome shotgun (WGS) entry which is preliminary data.</text>
</comment>
<protein>
    <submittedName>
        <fullName evidence="2">Hypothetical_protein</fullName>
    </submittedName>
</protein>
<dbReference type="EMBL" id="CAXDID020000014">
    <property type="protein sequence ID" value="CAL5981895.1"/>
    <property type="molecule type" value="Genomic_DNA"/>
</dbReference>
<reference evidence="1" key="1">
    <citation type="submission" date="2023-06" db="EMBL/GenBank/DDBJ databases">
        <authorList>
            <person name="Kurt Z."/>
        </authorList>
    </citation>
    <scope>NUCLEOTIDE SEQUENCE</scope>
</reference>
<dbReference type="EMBL" id="CATOUU010000831">
    <property type="protein sequence ID" value="CAI9952056.1"/>
    <property type="molecule type" value="Genomic_DNA"/>
</dbReference>
<evidence type="ECO:0000313" key="2">
    <source>
        <dbReference type="EMBL" id="CAL5981895.1"/>
    </source>
</evidence>
<gene>
    <name evidence="1" type="ORF">HINF_LOCUS39701</name>
    <name evidence="2" type="ORF">HINF_LOCUS6872</name>
</gene>
<evidence type="ECO:0000313" key="3">
    <source>
        <dbReference type="Proteomes" id="UP001642409"/>
    </source>
</evidence>
<dbReference type="Proteomes" id="UP001642409">
    <property type="component" value="Unassembled WGS sequence"/>
</dbReference>
<reference evidence="2 3" key="2">
    <citation type="submission" date="2024-07" db="EMBL/GenBank/DDBJ databases">
        <authorList>
            <person name="Akdeniz Z."/>
        </authorList>
    </citation>
    <scope>NUCLEOTIDE SEQUENCE [LARGE SCALE GENOMIC DNA]</scope>
</reference>